<name>A0A1Q2CDD7_9ACTN</name>
<protein>
    <submittedName>
        <fullName evidence="1">Uncharacterized protein</fullName>
    </submittedName>
</protein>
<dbReference type="KEGG" id="tfl:RPIT_04170"/>
<dbReference type="AlphaFoldDB" id="A0A1Q2CDD7"/>
<reference evidence="1 2" key="1">
    <citation type="journal article" date="2016" name="Int. J. Syst. Evol. Microbiol.">
        <title>Tessaracoccus flavus sp. nov., isolated from the drainage system of a lindane-producing factory.</title>
        <authorList>
            <person name="Kumari R."/>
            <person name="Singh P."/>
            <person name="Schumann P."/>
            <person name="Lal R."/>
        </authorList>
    </citation>
    <scope>NUCLEOTIDE SEQUENCE [LARGE SCALE GENOMIC DNA]</scope>
    <source>
        <strain evidence="1 2">RP1T</strain>
    </source>
</reference>
<organism evidence="1 2">
    <name type="scientific">Tessaracoccus flavus</name>
    <dbReference type="NCBI Taxonomy" id="1610493"/>
    <lineage>
        <taxon>Bacteria</taxon>
        <taxon>Bacillati</taxon>
        <taxon>Actinomycetota</taxon>
        <taxon>Actinomycetes</taxon>
        <taxon>Propionibacteriales</taxon>
        <taxon>Propionibacteriaceae</taxon>
        <taxon>Tessaracoccus</taxon>
    </lineage>
</organism>
<keyword evidence="2" id="KW-1185">Reference proteome</keyword>
<dbReference type="STRING" id="1610493.RPIT_04170"/>
<sequence>MTAPSRPRARRRAARLLGVLGAVVTVIAGLLMLGAAVYTHFAVVANFNEHSRPEHIYHSSVGGPLVLTEPSAAYGITSMRGPLTECTVTEDDGGLVVVTRDESITKRPAFRFTAEAGTYEIACTPDLYFEVFRGEDLVRAARGYDGPVHPSVYFLAAATVTLGVGSFLWNRFVQRPRDWSYTPAE</sequence>
<evidence type="ECO:0000313" key="2">
    <source>
        <dbReference type="Proteomes" id="UP000188324"/>
    </source>
</evidence>
<accession>A0A1Q2CDD7</accession>
<evidence type="ECO:0000313" key="1">
    <source>
        <dbReference type="EMBL" id="AQP44107.1"/>
    </source>
</evidence>
<dbReference type="Proteomes" id="UP000188324">
    <property type="component" value="Chromosome"/>
</dbReference>
<proteinExistence type="predicted"/>
<dbReference type="EMBL" id="CP019605">
    <property type="protein sequence ID" value="AQP44107.1"/>
    <property type="molecule type" value="Genomic_DNA"/>
</dbReference>
<gene>
    <name evidence="1" type="ORF">RPIT_04170</name>
</gene>
<dbReference type="RefSeq" id="WP_077340931.1">
    <property type="nucleotide sequence ID" value="NZ_CP019605.1"/>
</dbReference>